<dbReference type="Gene3D" id="2.40.10.220">
    <property type="entry name" value="predicted glycosyltransferase like domains"/>
    <property type="match status" value="1"/>
</dbReference>
<keyword evidence="4" id="KW-1185">Reference proteome</keyword>
<dbReference type="GO" id="GO:0035438">
    <property type="term" value="F:cyclic-di-GMP binding"/>
    <property type="evidence" value="ECO:0007669"/>
    <property type="project" value="InterPro"/>
</dbReference>
<feature type="domain" description="PilZ" evidence="1">
    <location>
        <begin position="98"/>
        <end position="208"/>
    </location>
</feature>
<proteinExistence type="predicted"/>
<dbReference type="EMBL" id="JACDUU010000001">
    <property type="protein sequence ID" value="MBA2870148.1"/>
    <property type="molecule type" value="Genomic_DNA"/>
</dbReference>
<dbReference type="AlphaFoldDB" id="A0A7V9YXL3"/>
<dbReference type="InterPro" id="IPR009926">
    <property type="entry name" value="T3SS_YcgR_PilZN"/>
</dbReference>
<dbReference type="SUPFAM" id="SSF141371">
    <property type="entry name" value="PilZ domain-like"/>
    <property type="match status" value="1"/>
</dbReference>
<keyword evidence="3" id="KW-0969">Cilium</keyword>
<keyword evidence="3" id="KW-0282">Flagellum</keyword>
<keyword evidence="3" id="KW-0966">Cell projection</keyword>
<organism evidence="3 4">
    <name type="scientific">[Anoxybacillus] calidus</name>
    <dbReference type="NCBI Taxonomy" id="575178"/>
    <lineage>
        <taxon>Bacteria</taxon>
        <taxon>Bacillati</taxon>
        <taxon>Bacillota</taxon>
        <taxon>Bacilli</taxon>
        <taxon>Bacillales</taxon>
        <taxon>Anoxybacillaceae</taxon>
        <taxon>Paranoxybacillus</taxon>
    </lineage>
</organism>
<dbReference type="RefSeq" id="WP_181535705.1">
    <property type="nucleotide sequence ID" value="NZ_JACDUU010000001.1"/>
</dbReference>
<dbReference type="Pfam" id="PF07238">
    <property type="entry name" value="PilZ"/>
    <property type="match status" value="1"/>
</dbReference>
<feature type="domain" description="Type III secretion system flagellar brake protein YcgR PilZN" evidence="2">
    <location>
        <begin position="3"/>
        <end position="89"/>
    </location>
</feature>
<dbReference type="Proteomes" id="UP000580891">
    <property type="component" value="Unassembled WGS sequence"/>
</dbReference>
<evidence type="ECO:0000259" key="1">
    <source>
        <dbReference type="Pfam" id="PF07238"/>
    </source>
</evidence>
<sequence length="222" mass="25234">MLKIGSTLILEPINGQTEHKYKCKVAEIFPNSIHINYPVNMETGRTVFLLNGMQFKASFVSNDHSLYLFDTEVTGKIKQPIPLVVLSYPGEQQLIRIQRRQYVRVEANVDVAIHPLNGKFSPFTTVTSDISAGGAAIVLPHKIKGFEPGMTVDVWLVLHMRSGDIHYLNIPSKVVRIFKVEHSSVEKASLQFLNMTQQERLLLIRYSFEKQLEQRQKGIGEE</sequence>
<reference evidence="3 4" key="1">
    <citation type="submission" date="2020-07" db="EMBL/GenBank/DDBJ databases">
        <title>Genomic Encyclopedia of Type Strains, Phase IV (KMG-IV): sequencing the most valuable type-strain genomes for metagenomic binning, comparative biology and taxonomic classification.</title>
        <authorList>
            <person name="Goeker M."/>
        </authorList>
    </citation>
    <scope>NUCLEOTIDE SEQUENCE [LARGE SCALE GENOMIC DNA]</scope>
    <source>
        <strain evidence="3 4">DSM 25220</strain>
    </source>
</reference>
<evidence type="ECO:0000313" key="3">
    <source>
        <dbReference type="EMBL" id="MBA2870148.1"/>
    </source>
</evidence>
<evidence type="ECO:0000313" key="4">
    <source>
        <dbReference type="Proteomes" id="UP000580891"/>
    </source>
</evidence>
<dbReference type="Pfam" id="PF12945">
    <property type="entry name" value="PilZNR"/>
    <property type="match status" value="1"/>
</dbReference>
<name>A0A7V9YXL3_9BACL</name>
<protein>
    <submittedName>
        <fullName evidence="3">C-di-GMP-binding flagellar brake protein YcgR</fullName>
    </submittedName>
</protein>
<gene>
    <name evidence="3" type="ORF">HNQ85_000406</name>
</gene>
<evidence type="ECO:0000259" key="2">
    <source>
        <dbReference type="Pfam" id="PF12945"/>
    </source>
</evidence>
<dbReference type="InterPro" id="IPR009875">
    <property type="entry name" value="PilZ_domain"/>
</dbReference>
<accession>A0A7V9YXL3</accession>
<comment type="caution">
    <text evidence="3">The sequence shown here is derived from an EMBL/GenBank/DDBJ whole genome shotgun (WGS) entry which is preliminary data.</text>
</comment>